<dbReference type="CDD" id="cd09917">
    <property type="entry name" value="F-box_SF"/>
    <property type="match status" value="1"/>
</dbReference>
<dbReference type="Gene3D" id="2.130.10.30">
    <property type="entry name" value="Regulator of chromosome condensation 1/beta-lactamase-inhibitor protein II"/>
    <property type="match status" value="1"/>
</dbReference>
<dbReference type="OrthoDB" id="61110at2759"/>
<accession>D4D7W4</accession>
<dbReference type="KEGG" id="tve:TRV_03198"/>
<dbReference type="Gene3D" id="1.20.1280.50">
    <property type="match status" value="1"/>
</dbReference>
<evidence type="ECO:0000259" key="1">
    <source>
        <dbReference type="PROSITE" id="PS50181"/>
    </source>
</evidence>
<dbReference type="InterPro" id="IPR036047">
    <property type="entry name" value="F-box-like_dom_sf"/>
</dbReference>
<sequence length="613" mass="68704">MTLAKLEDLPEDILVLIFPLLDVPDFLALCTVNKYFHEVFLTNPEFWREVTTKTFRVPVQPLLRANGPRWYWLYKNLRTQTRVYQWGGEGRPSEPLVNKTWPYESSAVAGIRNIVDLQCGSVLNQLPFCHCLHYGVFYDYSTASGYQRLKFDTEYPATSADSYNKSTAIKQFSSGRRHILGLSDEGIIWSWSHRDHSAKLVEFSCARTVLNSRDPHTPGTVTKVVSGWDTNSAFVAGTGIVYWKINDPPLNNDESVLLIVPGKIVPGTGFQRTNSERGRAEDEAGLGEVISYIVLEGYIVFITDLNKVFATEGDGQRTVELAKFAAPERILKDIQGAFRNFAVFTETGEVMIGNSEHIRTAFDFADDPDHVLSPKLPAGLQHSEVISVSFGDYHYTALHANGTVSSYGSEPRGCGSLGLGSALGGIPLRGLMKPGPGSFSRDVYYFEFAKEKRHNVWFEPEKREWLKYLASGAGSQGDGSDWLTSLEENDQGLLEKYSTCIERAGENWDNLPDVKPEDTDGLGAYFTLSVASAGWQTVALVLVDKELAEKVRRKHLVNVEESNGAEETPRYKWELQKYPPLQTNAQEIIEVNKYDFDTWVYGLPPLENSSIQD</sequence>
<evidence type="ECO:0000313" key="2">
    <source>
        <dbReference type="EMBL" id="EFE42059.1"/>
    </source>
</evidence>
<dbReference type="Pfam" id="PF13540">
    <property type="entry name" value="RCC1_2"/>
    <property type="match status" value="1"/>
</dbReference>
<dbReference type="GeneID" id="9581336"/>
<feature type="domain" description="F-box" evidence="1">
    <location>
        <begin position="3"/>
        <end position="50"/>
    </location>
</feature>
<gene>
    <name evidence="2" type="ORF">TRV_03198</name>
</gene>
<dbReference type="InterPro" id="IPR009091">
    <property type="entry name" value="RCC1/BLIP-II"/>
</dbReference>
<dbReference type="HOGENOM" id="CLU_019361_0_0_1"/>
<dbReference type="SUPFAM" id="SSF50985">
    <property type="entry name" value="RCC1/BLIP-II"/>
    <property type="match status" value="1"/>
</dbReference>
<organism evidence="2 3">
    <name type="scientific">Trichophyton verrucosum (strain HKI 0517)</name>
    <dbReference type="NCBI Taxonomy" id="663202"/>
    <lineage>
        <taxon>Eukaryota</taxon>
        <taxon>Fungi</taxon>
        <taxon>Dikarya</taxon>
        <taxon>Ascomycota</taxon>
        <taxon>Pezizomycotina</taxon>
        <taxon>Eurotiomycetes</taxon>
        <taxon>Eurotiomycetidae</taxon>
        <taxon>Onygenales</taxon>
        <taxon>Arthrodermataceae</taxon>
        <taxon>Trichophyton</taxon>
    </lineage>
</organism>
<reference evidence="3" key="1">
    <citation type="journal article" date="2011" name="Genome Biol.">
        <title>Comparative and functional genomics provide insights into the pathogenicity of dermatophytic fungi.</title>
        <authorList>
            <person name="Burmester A."/>
            <person name="Shelest E."/>
            <person name="Gloeckner G."/>
            <person name="Heddergott C."/>
            <person name="Schindler S."/>
            <person name="Staib P."/>
            <person name="Heidel A."/>
            <person name="Felder M."/>
            <person name="Petzold A."/>
            <person name="Szafranski K."/>
            <person name="Feuermann M."/>
            <person name="Pedruzzi I."/>
            <person name="Priebe S."/>
            <person name="Groth M."/>
            <person name="Winkler R."/>
            <person name="Li W."/>
            <person name="Kniemeyer O."/>
            <person name="Schroeckh V."/>
            <person name="Hertweck C."/>
            <person name="Hube B."/>
            <person name="White T.C."/>
            <person name="Platzer M."/>
            <person name="Guthke R."/>
            <person name="Heitman J."/>
            <person name="Woestemeyer J."/>
            <person name="Zipfel P.F."/>
            <person name="Monod M."/>
            <person name="Brakhage A.A."/>
        </authorList>
    </citation>
    <scope>NUCLEOTIDE SEQUENCE [LARGE SCALE GENOMIC DNA]</scope>
    <source>
        <strain evidence="3">HKI 0517</strain>
    </source>
</reference>
<protein>
    <recommendedName>
        <fullName evidence="1">F-box domain-containing protein</fullName>
    </recommendedName>
</protein>
<proteinExistence type="predicted"/>
<dbReference type="AlphaFoldDB" id="D4D7W4"/>
<dbReference type="RefSeq" id="XP_003022677.1">
    <property type="nucleotide sequence ID" value="XM_003022631.1"/>
</dbReference>
<dbReference type="EMBL" id="ACYE01000164">
    <property type="protein sequence ID" value="EFE42059.1"/>
    <property type="molecule type" value="Genomic_DNA"/>
</dbReference>
<evidence type="ECO:0000313" key="3">
    <source>
        <dbReference type="Proteomes" id="UP000008383"/>
    </source>
</evidence>
<comment type="caution">
    <text evidence="2">The sequence shown here is derived from an EMBL/GenBank/DDBJ whole genome shotgun (WGS) entry which is preliminary data.</text>
</comment>
<keyword evidence="3" id="KW-1185">Reference proteome</keyword>
<dbReference type="SUPFAM" id="SSF81383">
    <property type="entry name" value="F-box domain"/>
    <property type="match status" value="1"/>
</dbReference>
<dbReference type="InterPro" id="IPR001810">
    <property type="entry name" value="F-box_dom"/>
</dbReference>
<dbReference type="Pfam" id="PF12937">
    <property type="entry name" value="F-box-like"/>
    <property type="match status" value="1"/>
</dbReference>
<dbReference type="Proteomes" id="UP000008383">
    <property type="component" value="Unassembled WGS sequence"/>
</dbReference>
<dbReference type="PROSITE" id="PS50181">
    <property type="entry name" value="FBOX"/>
    <property type="match status" value="1"/>
</dbReference>
<name>D4D7W4_TRIVH</name>